<dbReference type="OrthoDB" id="6611384at2759"/>
<dbReference type="Proteomes" id="UP000499080">
    <property type="component" value="Unassembled WGS sequence"/>
</dbReference>
<gene>
    <name evidence="1" type="ORF">AVEN_224752_1</name>
</gene>
<protein>
    <recommendedName>
        <fullName evidence="3">ISXO2-like transposase domain-containing protein</fullName>
    </recommendedName>
</protein>
<evidence type="ECO:0000313" key="1">
    <source>
        <dbReference type="EMBL" id="GBM56704.1"/>
    </source>
</evidence>
<keyword evidence="2" id="KW-1185">Reference proteome</keyword>
<proteinExistence type="predicted"/>
<sequence length="319" mass="36719">MSVNAQEWMRGVWDGKVFYSPAEWMKGDWNGDFFYELSKLGDIACLKFCMDIGLVAKRYECPTCGDDMKLSGGDRWLWACRKHGANAHYIKRSLRKGTWFQASHMKFGLILRLTYMWLNKMPKESIMNDLGVASQTATDWKNFCKEVCMDHCLRFDGQVGGDSMTVDIYEAWLSEKKYKIERRVKGNSVYVGLVRNLNDCFVEVVEDRSAEVLVEVIIKRIVPGSTILINCGSLYSSSCALFEQLEVLHNVTIKDTSKSTDGTWLKVKRALQGNDFLDGEFNDEVAEYIWRRQNNYVITQKMKNFLKAISESFPPKSKD</sequence>
<comment type="caution">
    <text evidence="1">The sequence shown here is derived from an EMBL/GenBank/DDBJ whole genome shotgun (WGS) entry which is preliminary data.</text>
</comment>
<reference evidence="1 2" key="1">
    <citation type="journal article" date="2019" name="Sci. Rep.">
        <title>Orb-weaving spider Araneus ventricosus genome elucidates the spidroin gene catalogue.</title>
        <authorList>
            <person name="Kono N."/>
            <person name="Nakamura H."/>
            <person name="Ohtoshi R."/>
            <person name="Moran D.A.P."/>
            <person name="Shinohara A."/>
            <person name="Yoshida Y."/>
            <person name="Fujiwara M."/>
            <person name="Mori M."/>
            <person name="Tomita M."/>
            <person name="Arakawa K."/>
        </authorList>
    </citation>
    <scope>NUCLEOTIDE SEQUENCE [LARGE SCALE GENOMIC DNA]</scope>
</reference>
<name>A0A4Y2GX66_ARAVE</name>
<dbReference type="EMBL" id="BGPR01001560">
    <property type="protein sequence ID" value="GBM56704.1"/>
    <property type="molecule type" value="Genomic_DNA"/>
</dbReference>
<accession>A0A4Y2GX66</accession>
<evidence type="ECO:0008006" key="3">
    <source>
        <dbReference type="Google" id="ProtNLM"/>
    </source>
</evidence>
<dbReference type="AlphaFoldDB" id="A0A4Y2GX66"/>
<organism evidence="1 2">
    <name type="scientific">Araneus ventricosus</name>
    <name type="common">Orbweaver spider</name>
    <name type="synonym">Epeira ventricosa</name>
    <dbReference type="NCBI Taxonomy" id="182803"/>
    <lineage>
        <taxon>Eukaryota</taxon>
        <taxon>Metazoa</taxon>
        <taxon>Ecdysozoa</taxon>
        <taxon>Arthropoda</taxon>
        <taxon>Chelicerata</taxon>
        <taxon>Arachnida</taxon>
        <taxon>Araneae</taxon>
        <taxon>Araneomorphae</taxon>
        <taxon>Entelegynae</taxon>
        <taxon>Araneoidea</taxon>
        <taxon>Araneidae</taxon>
        <taxon>Araneus</taxon>
    </lineage>
</organism>
<dbReference type="InterPro" id="IPR053164">
    <property type="entry name" value="IS1016-like_transposase"/>
</dbReference>
<dbReference type="PANTHER" id="PTHR47163:SF2">
    <property type="entry name" value="SI:DKEY-17M8.2"/>
    <property type="match status" value="1"/>
</dbReference>
<evidence type="ECO:0000313" key="2">
    <source>
        <dbReference type="Proteomes" id="UP000499080"/>
    </source>
</evidence>
<dbReference type="PANTHER" id="PTHR47163">
    <property type="entry name" value="DDE_TNP_IS1595 DOMAIN-CONTAINING PROTEIN"/>
    <property type="match status" value="1"/>
</dbReference>